<evidence type="ECO:0000313" key="1">
    <source>
        <dbReference type="EMBL" id="KAG0575526.1"/>
    </source>
</evidence>
<accession>A0A8T0HXC7</accession>
<dbReference type="AlphaFoldDB" id="A0A8T0HXC7"/>
<sequence>MTVINPWVQSTLVWERSLVHLFSFRSESFPCEYMPSIAVFSDIYRSFSPFSPKCRRVNRMVTGHTVTETEPGESSGMSKLIDTDLVHDCTDFQTLKLINTQLPVITIRLFRRI</sequence>
<name>A0A8T0HXC7_CERPU</name>
<organism evidence="1 2">
    <name type="scientific">Ceratodon purpureus</name>
    <name type="common">Fire moss</name>
    <name type="synonym">Dicranum purpureum</name>
    <dbReference type="NCBI Taxonomy" id="3225"/>
    <lineage>
        <taxon>Eukaryota</taxon>
        <taxon>Viridiplantae</taxon>
        <taxon>Streptophyta</taxon>
        <taxon>Embryophyta</taxon>
        <taxon>Bryophyta</taxon>
        <taxon>Bryophytina</taxon>
        <taxon>Bryopsida</taxon>
        <taxon>Dicranidae</taxon>
        <taxon>Pseudoditrichales</taxon>
        <taxon>Ditrichaceae</taxon>
        <taxon>Ceratodon</taxon>
    </lineage>
</organism>
<dbReference type="EMBL" id="CM026425">
    <property type="protein sequence ID" value="KAG0575526.1"/>
    <property type="molecule type" value="Genomic_DNA"/>
</dbReference>
<proteinExistence type="predicted"/>
<protein>
    <submittedName>
        <fullName evidence="1">Uncharacterized protein</fullName>
    </submittedName>
</protein>
<keyword evidence="2" id="KW-1185">Reference proteome</keyword>
<evidence type="ECO:0000313" key="2">
    <source>
        <dbReference type="Proteomes" id="UP000822688"/>
    </source>
</evidence>
<reference evidence="1" key="1">
    <citation type="submission" date="2020-06" db="EMBL/GenBank/DDBJ databases">
        <title>WGS assembly of Ceratodon purpureus strain R40.</title>
        <authorList>
            <person name="Carey S.B."/>
            <person name="Jenkins J."/>
            <person name="Shu S."/>
            <person name="Lovell J.T."/>
            <person name="Sreedasyam A."/>
            <person name="Maumus F."/>
            <person name="Tiley G.P."/>
            <person name="Fernandez-Pozo N."/>
            <person name="Barry K."/>
            <person name="Chen C."/>
            <person name="Wang M."/>
            <person name="Lipzen A."/>
            <person name="Daum C."/>
            <person name="Saski C.A."/>
            <person name="Payton A.C."/>
            <person name="Mcbreen J.C."/>
            <person name="Conrad R.E."/>
            <person name="Kollar L.M."/>
            <person name="Olsson S."/>
            <person name="Huttunen S."/>
            <person name="Landis J.B."/>
            <person name="Wickett N.J."/>
            <person name="Johnson M.G."/>
            <person name="Rensing S.A."/>
            <person name="Grimwood J."/>
            <person name="Schmutz J."/>
            <person name="Mcdaniel S.F."/>
        </authorList>
    </citation>
    <scope>NUCLEOTIDE SEQUENCE</scope>
    <source>
        <strain evidence="1">R40</strain>
    </source>
</reference>
<gene>
    <name evidence="1" type="ORF">KC19_5G010300</name>
</gene>
<dbReference type="Proteomes" id="UP000822688">
    <property type="component" value="Chromosome 5"/>
</dbReference>
<comment type="caution">
    <text evidence="1">The sequence shown here is derived from an EMBL/GenBank/DDBJ whole genome shotgun (WGS) entry which is preliminary data.</text>
</comment>